<dbReference type="Proteomes" id="UP000823941">
    <property type="component" value="Chromosome 22"/>
</dbReference>
<dbReference type="InterPro" id="IPR013320">
    <property type="entry name" value="ConA-like_dom_sf"/>
</dbReference>
<keyword evidence="2" id="KW-0732">Signal</keyword>
<sequence>MLLNSITVRLNDMSTERFLSPLLGFFIDGLAAIVPCPKENIYVFCVQDDTDVHGSILNVSFSARRPEAEVGVGGDASPYYSPLHLRERVYLNRATLARLATVQVLPFDDNVCVHEPCLNYEECLTVLKFGNASGFVHSDTVLFRPIYPVTTFTCQCPHGITGSHDHYMCDTEVDLCYSSPCANGGSCLRREGGYTCVCAAGFTGCCKKKVDLCYSSPCANGGPCLRREGGYTCVCASGFTGTNCETVLTNATCSLNGEGTYCRGGAQCVARAEGGVLCQGCSLEPEYTTPACELKARSFPPHSALTFGGLKMRHRLSLSLRASSGVLCKGCSLEPEYTTPACELKARSFPPHSALTFNGLKMRHRLSLRLRFATQQSSGLLLYNGRYNERHDYIALELISSGAGRGGGAGLRFSFSLGGASTSVTVEADVASGEWHTVHVDYFNRVRILYSN</sequence>
<keyword evidence="4 5" id="KW-1015">Disulfide bond</keyword>
<feature type="domain" description="Laminin G" evidence="6">
    <location>
        <begin position="344"/>
        <end position="452"/>
    </location>
</feature>
<keyword evidence="3" id="KW-0677">Repeat</keyword>
<dbReference type="SUPFAM" id="SSF57196">
    <property type="entry name" value="EGF/Laminin"/>
    <property type="match status" value="2"/>
</dbReference>
<dbReference type="InterPro" id="IPR000742">
    <property type="entry name" value="EGF"/>
</dbReference>
<dbReference type="InterPro" id="IPR001881">
    <property type="entry name" value="EGF-like_Ca-bd_dom"/>
</dbReference>
<dbReference type="PROSITE" id="PS01186">
    <property type="entry name" value="EGF_2"/>
    <property type="match status" value="1"/>
</dbReference>
<dbReference type="Gene3D" id="2.60.120.200">
    <property type="match status" value="1"/>
</dbReference>
<dbReference type="InterPro" id="IPR051022">
    <property type="entry name" value="Notch_Cell-Fate_Det"/>
</dbReference>
<dbReference type="SUPFAM" id="SSF49899">
    <property type="entry name" value="Concanavalin A-like lectins/glucanases"/>
    <property type="match status" value="1"/>
</dbReference>
<dbReference type="Pfam" id="PF00008">
    <property type="entry name" value="EGF"/>
    <property type="match status" value="2"/>
</dbReference>
<evidence type="ECO:0000256" key="3">
    <source>
        <dbReference type="ARBA" id="ARBA00022737"/>
    </source>
</evidence>
<comment type="caution">
    <text evidence="8">The sequence shown here is derived from an EMBL/GenBank/DDBJ whole genome shotgun (WGS) entry which is preliminary data.</text>
</comment>
<feature type="disulfide bond" evidence="5">
    <location>
        <begin position="235"/>
        <end position="244"/>
    </location>
</feature>
<dbReference type="CDD" id="cd00054">
    <property type="entry name" value="EGF_CA"/>
    <property type="match status" value="2"/>
</dbReference>
<dbReference type="PANTHER" id="PTHR24049:SF22">
    <property type="entry name" value="DROSOPHILA CRUMBS HOMOLOG"/>
    <property type="match status" value="1"/>
</dbReference>
<protein>
    <submittedName>
        <fullName evidence="8">Uncharacterized protein</fullName>
    </submittedName>
</protein>
<dbReference type="PRINTS" id="PR00010">
    <property type="entry name" value="EGFBLOOD"/>
</dbReference>
<proteinExistence type="predicted"/>
<dbReference type="PROSITE" id="PS50026">
    <property type="entry name" value="EGF_3"/>
    <property type="match status" value="2"/>
</dbReference>
<evidence type="ECO:0000256" key="4">
    <source>
        <dbReference type="ARBA" id="ARBA00023157"/>
    </source>
</evidence>
<dbReference type="EMBL" id="JAHIBW010000022">
    <property type="protein sequence ID" value="KAG7299925.1"/>
    <property type="molecule type" value="Genomic_DNA"/>
</dbReference>
<feature type="domain" description="EGF-like" evidence="7">
    <location>
        <begin position="172"/>
        <end position="206"/>
    </location>
</feature>
<dbReference type="CDD" id="cd00110">
    <property type="entry name" value="LamG"/>
    <property type="match status" value="1"/>
</dbReference>
<dbReference type="SMART" id="SM00181">
    <property type="entry name" value="EGF"/>
    <property type="match status" value="4"/>
</dbReference>
<name>A0ABQ7Q5A1_PLUXY</name>
<dbReference type="SMART" id="SM00179">
    <property type="entry name" value="EGF_CA"/>
    <property type="match status" value="2"/>
</dbReference>
<dbReference type="Pfam" id="PF00054">
    <property type="entry name" value="Laminin_G_1"/>
    <property type="match status" value="1"/>
</dbReference>
<keyword evidence="1 5" id="KW-0245">EGF-like domain</keyword>
<keyword evidence="9" id="KW-1185">Reference proteome</keyword>
<dbReference type="PROSITE" id="PS00022">
    <property type="entry name" value="EGF_1"/>
    <property type="match status" value="1"/>
</dbReference>
<evidence type="ECO:0000313" key="8">
    <source>
        <dbReference type="EMBL" id="KAG7299925.1"/>
    </source>
</evidence>
<dbReference type="Gene3D" id="2.10.25.10">
    <property type="entry name" value="Laminin"/>
    <property type="match status" value="3"/>
</dbReference>
<feature type="domain" description="EGF-like" evidence="7">
    <location>
        <begin position="209"/>
        <end position="245"/>
    </location>
</feature>
<evidence type="ECO:0000259" key="7">
    <source>
        <dbReference type="PROSITE" id="PS50026"/>
    </source>
</evidence>
<gene>
    <name evidence="8" type="ORF">JYU34_016950</name>
</gene>
<evidence type="ECO:0000259" key="6">
    <source>
        <dbReference type="PROSITE" id="PS50025"/>
    </source>
</evidence>
<dbReference type="PROSITE" id="PS50025">
    <property type="entry name" value="LAM_G_DOMAIN"/>
    <property type="match status" value="1"/>
</dbReference>
<dbReference type="InterPro" id="IPR001791">
    <property type="entry name" value="Laminin_G"/>
</dbReference>
<accession>A0ABQ7Q5A1</accession>
<reference evidence="8 9" key="1">
    <citation type="submission" date="2021-06" db="EMBL/GenBank/DDBJ databases">
        <title>A haploid diamondback moth (Plutella xylostella L.) genome assembly resolves 31 chromosomes and identifies a diamide resistance mutation.</title>
        <authorList>
            <person name="Ward C.M."/>
            <person name="Perry K.D."/>
            <person name="Baker G."/>
            <person name="Powis K."/>
            <person name="Heckel D.G."/>
            <person name="Baxter S.W."/>
        </authorList>
    </citation>
    <scope>NUCLEOTIDE SEQUENCE [LARGE SCALE GENOMIC DNA]</scope>
    <source>
        <strain evidence="8 9">LV</strain>
        <tissue evidence="8">Single pupa</tissue>
    </source>
</reference>
<organism evidence="8 9">
    <name type="scientific">Plutella xylostella</name>
    <name type="common">Diamondback moth</name>
    <name type="synonym">Plutella maculipennis</name>
    <dbReference type="NCBI Taxonomy" id="51655"/>
    <lineage>
        <taxon>Eukaryota</taxon>
        <taxon>Metazoa</taxon>
        <taxon>Ecdysozoa</taxon>
        <taxon>Arthropoda</taxon>
        <taxon>Hexapoda</taxon>
        <taxon>Insecta</taxon>
        <taxon>Pterygota</taxon>
        <taxon>Neoptera</taxon>
        <taxon>Endopterygota</taxon>
        <taxon>Lepidoptera</taxon>
        <taxon>Glossata</taxon>
        <taxon>Ditrysia</taxon>
        <taxon>Yponomeutoidea</taxon>
        <taxon>Plutellidae</taxon>
        <taxon>Plutella</taxon>
    </lineage>
</organism>
<evidence type="ECO:0000256" key="1">
    <source>
        <dbReference type="ARBA" id="ARBA00022536"/>
    </source>
</evidence>
<evidence type="ECO:0000256" key="2">
    <source>
        <dbReference type="ARBA" id="ARBA00022729"/>
    </source>
</evidence>
<evidence type="ECO:0000256" key="5">
    <source>
        <dbReference type="PROSITE-ProRule" id="PRU00076"/>
    </source>
</evidence>
<dbReference type="PANTHER" id="PTHR24049">
    <property type="entry name" value="CRUMBS FAMILY MEMBER"/>
    <property type="match status" value="1"/>
</dbReference>
<comment type="caution">
    <text evidence="5">Lacks conserved residue(s) required for the propagation of feature annotation.</text>
</comment>
<evidence type="ECO:0000313" key="9">
    <source>
        <dbReference type="Proteomes" id="UP000823941"/>
    </source>
</evidence>